<evidence type="ECO:0000313" key="3">
    <source>
        <dbReference type="EnsemblMetazoa" id="RPRC014241.P121"/>
    </source>
</evidence>
<sequence>MVSIYEIVYSVSASEMASDGQVVAAAARWSDEHSYLWQLVQKTSLPAIVKVVKGQYSVLGVPSLPSPGLQTTALLVSHGPRRAIIAQPVKIKEGRRVVAVGPRIVIPESYPGYFELLSEEGRGMRAMESVSEVGRRKPECLCLVRQPIRALAARADNDGTIHSAGPRLIHPGETIFPLGEVHLPPYKTTFLHCIDSRRENVLLGLDQRGRFSAVAKEESISGVHSARNLLAKRMPLTVRLVHGPPPTGLRGQAQFVPELRLLAVKHEEALFALPLQKECNGVIPVPLGVPLKFQVARNQETLKNLHELQRLIDKCLRLVLEAADRAHVLDSKISEKSLGLKSGHGVVHHAAQYGSHIHQSKSSVQRSSSVDLAISSDKMPAVLPEDYDDIDQIYDYVRGFAPLPKNIRLPFSDAAAEAGVKCITSEKPVPPPIETIPKKTQSTKAEKRTRKVWVKSDVYILKKTLKQMHVCLIGCEKNNHYVKNCVPFKGRVLRQKGGSSKGRLGNASLAKSSSLGAAGRYKSLSDLLGVDANTMDSSQSGGRNSGDSSVQPVLCEKRSRTLSRPLSLTNLVYDDSILVNTPLLAHSRTLYL</sequence>
<dbReference type="EMBL" id="ACPB03002837">
    <property type="status" value="NOT_ANNOTATED_CDS"/>
    <property type="molecule type" value="Genomic_DNA"/>
</dbReference>
<name>A0ABL0EG37_RHOPR</name>
<dbReference type="PANTHER" id="PTHR14454">
    <property type="entry name" value="GRB2-ASSOCIATED AND REGULATOR OF MAPK PROTEIN FAMILY MEMBER"/>
    <property type="match status" value="1"/>
</dbReference>
<accession>A0ABL0EG37</accession>
<evidence type="ECO:0000256" key="1">
    <source>
        <dbReference type="ARBA" id="ARBA00022553"/>
    </source>
</evidence>
<reference evidence="3" key="1">
    <citation type="submission" date="2025-05" db="UniProtKB">
        <authorList>
            <consortium name="EnsemblMetazoa"/>
        </authorList>
    </citation>
    <scope>IDENTIFICATION</scope>
</reference>
<evidence type="ECO:0000259" key="2">
    <source>
        <dbReference type="Pfam" id="PF12736"/>
    </source>
</evidence>
<dbReference type="Pfam" id="PF12736">
    <property type="entry name" value="CABIT"/>
    <property type="match status" value="1"/>
</dbReference>
<dbReference type="Proteomes" id="UP000015103">
    <property type="component" value="Unassembled WGS sequence"/>
</dbReference>
<dbReference type="PANTHER" id="PTHR14454:SF11">
    <property type="entry name" value="SERRANO, ISOFORM F"/>
    <property type="match status" value="1"/>
</dbReference>
<evidence type="ECO:0000313" key="4">
    <source>
        <dbReference type="Proteomes" id="UP000015103"/>
    </source>
</evidence>
<protein>
    <recommendedName>
        <fullName evidence="2">CABIT domain-containing protein</fullName>
    </recommendedName>
</protein>
<feature type="domain" description="CABIT" evidence="2">
    <location>
        <begin position="45"/>
        <end position="309"/>
    </location>
</feature>
<dbReference type="InterPro" id="IPR025946">
    <property type="entry name" value="CABIT_dom"/>
</dbReference>
<keyword evidence="1" id="KW-0597">Phosphoprotein</keyword>
<organism evidence="3 4">
    <name type="scientific">Rhodnius prolixus</name>
    <name type="common">Triatomid bug</name>
    <dbReference type="NCBI Taxonomy" id="13249"/>
    <lineage>
        <taxon>Eukaryota</taxon>
        <taxon>Metazoa</taxon>
        <taxon>Ecdysozoa</taxon>
        <taxon>Arthropoda</taxon>
        <taxon>Hexapoda</taxon>
        <taxon>Insecta</taxon>
        <taxon>Pterygota</taxon>
        <taxon>Neoptera</taxon>
        <taxon>Paraneoptera</taxon>
        <taxon>Hemiptera</taxon>
        <taxon>Heteroptera</taxon>
        <taxon>Panheteroptera</taxon>
        <taxon>Cimicomorpha</taxon>
        <taxon>Reduviidae</taxon>
        <taxon>Triatominae</taxon>
        <taxon>Rhodnius</taxon>
    </lineage>
</organism>
<keyword evidence="4" id="KW-1185">Reference proteome</keyword>
<dbReference type="InterPro" id="IPR052281">
    <property type="entry name" value="GAREM"/>
</dbReference>
<dbReference type="EnsemblMetazoa" id="RPRC014241.R121">
    <property type="protein sequence ID" value="RPRC014241.P121"/>
    <property type="gene ID" value="RPRC014241"/>
</dbReference>
<proteinExistence type="predicted"/>